<evidence type="ECO:0000313" key="1">
    <source>
        <dbReference type="EMBL" id="GBF08917.1"/>
    </source>
</evidence>
<dbReference type="EMBL" id="BDMD01000034">
    <property type="protein sequence ID" value="GBF08917.1"/>
    <property type="molecule type" value="Genomic_DNA"/>
</dbReference>
<accession>A0A401H916</accession>
<comment type="caution">
    <text evidence="1">The sequence shown here is derived from an EMBL/GenBank/DDBJ whole genome shotgun (WGS) entry which is preliminary data.</text>
</comment>
<protein>
    <submittedName>
        <fullName evidence="1">Uncharacterized protein</fullName>
    </submittedName>
</protein>
<feature type="non-terminal residue" evidence="1">
    <location>
        <position position="1"/>
    </location>
</feature>
<dbReference type="Proteomes" id="UP000291213">
    <property type="component" value="Unassembled WGS sequence"/>
</dbReference>
<gene>
    <name evidence="1" type="ORF">apy_06420</name>
</gene>
<evidence type="ECO:0000313" key="2">
    <source>
        <dbReference type="Proteomes" id="UP000291213"/>
    </source>
</evidence>
<name>A0A401H916_AERPX</name>
<dbReference type="OrthoDB" id="379861at2157"/>
<sequence>WTPGLEITISYTPRETMGTPIKPLAAESRSADGRYTITLSPAPSPCGAPAKPLLIIQDTPQGRTLAHLQVQGARLKVAPAEAAAAGSYITVLKAWIDPGKREIQIYGTPTELNPQQTYAAMKTGDPPVETDIIISQ</sequence>
<reference evidence="1 2" key="1">
    <citation type="submission" date="2017-02" db="EMBL/GenBank/DDBJ databases">
        <title>isolation and characterization of a novel temperate virus Aeropyrum globular virus 1 infecting hyperthermophilic archaeon Aeropyrum.</title>
        <authorList>
            <person name="Yumiya M."/>
            <person name="Yoshida T."/>
            <person name="Sako Y."/>
        </authorList>
    </citation>
    <scope>NUCLEOTIDE SEQUENCE [LARGE SCALE GENOMIC DNA]</scope>
    <source>
        <strain evidence="1 2">YK1-12-2013</strain>
    </source>
</reference>
<dbReference type="RefSeq" id="WP_165487894.1">
    <property type="nucleotide sequence ID" value="NZ_BDMD01000034.1"/>
</dbReference>
<organism evidence="1 2">
    <name type="scientific">Aeropyrum pernix</name>
    <dbReference type="NCBI Taxonomy" id="56636"/>
    <lineage>
        <taxon>Archaea</taxon>
        <taxon>Thermoproteota</taxon>
        <taxon>Thermoprotei</taxon>
        <taxon>Desulfurococcales</taxon>
        <taxon>Desulfurococcaceae</taxon>
        <taxon>Aeropyrum</taxon>
    </lineage>
</organism>
<dbReference type="AlphaFoldDB" id="A0A401H916"/>
<proteinExistence type="predicted"/>